<protein>
    <submittedName>
        <fullName evidence="2">Uncharacterized protein</fullName>
    </submittedName>
</protein>
<evidence type="ECO:0000313" key="4">
    <source>
        <dbReference type="Proteomes" id="UP000254329"/>
    </source>
</evidence>
<proteinExistence type="predicted"/>
<feature type="chain" id="PRO_5044586304" evidence="1">
    <location>
        <begin position="22"/>
        <end position="39"/>
    </location>
</feature>
<sequence length="39" mass="4355">MKKFTYTCIAAFVMCSVSAYATNDEELVAEDPNVSTTFR</sequence>
<evidence type="ECO:0000313" key="3">
    <source>
        <dbReference type="EMBL" id="STO69216.1"/>
    </source>
</evidence>
<reference evidence="4 5" key="1">
    <citation type="submission" date="2018-06" db="EMBL/GenBank/DDBJ databases">
        <authorList>
            <consortium name="Pathogen Informatics"/>
            <person name="Doyle S."/>
        </authorList>
    </citation>
    <scope>NUCLEOTIDE SEQUENCE [LARGE SCALE GENOMIC DNA]</scope>
    <source>
        <strain evidence="2 4">NCTC1659</strain>
        <strain evidence="3 5">NCTC8540</strain>
    </source>
</reference>
<keyword evidence="1" id="KW-0732">Signal</keyword>
<dbReference type="EMBL" id="UGHJ01000001">
    <property type="protein sequence ID" value="STO69216.1"/>
    <property type="molecule type" value="Genomic_DNA"/>
</dbReference>
<dbReference type="Proteomes" id="UP000254329">
    <property type="component" value="Unassembled WGS sequence"/>
</dbReference>
<dbReference type="EMBL" id="UGHF01000001">
    <property type="protein sequence ID" value="STO59493.1"/>
    <property type="molecule type" value="Genomic_DNA"/>
</dbReference>
<organism evidence="2 4">
    <name type="scientific">Canicola haemoglobinophilus</name>
    <dbReference type="NCBI Taxonomy" id="733"/>
    <lineage>
        <taxon>Bacteria</taxon>
        <taxon>Pseudomonadati</taxon>
        <taxon>Pseudomonadota</taxon>
        <taxon>Gammaproteobacteria</taxon>
        <taxon>Pasteurellales</taxon>
        <taxon>Pasteurellaceae</taxon>
        <taxon>Canicola</taxon>
    </lineage>
</organism>
<evidence type="ECO:0000256" key="1">
    <source>
        <dbReference type="SAM" id="SignalP"/>
    </source>
</evidence>
<dbReference type="AlphaFoldDB" id="A0A377HT32"/>
<evidence type="ECO:0000313" key="2">
    <source>
        <dbReference type="EMBL" id="STO59493.1"/>
    </source>
</evidence>
<evidence type="ECO:0000313" key="5">
    <source>
        <dbReference type="Proteomes" id="UP000254496"/>
    </source>
</evidence>
<gene>
    <name evidence="2" type="ORF">NCTC1659_00743</name>
    <name evidence="3" type="ORF">NCTC8540_01741</name>
</gene>
<feature type="signal peptide" evidence="1">
    <location>
        <begin position="1"/>
        <end position="21"/>
    </location>
</feature>
<accession>A0A377HT32</accession>
<name>A0A377HT32_9PAST</name>
<dbReference type="Proteomes" id="UP000254496">
    <property type="component" value="Unassembled WGS sequence"/>
</dbReference>
<keyword evidence="4" id="KW-1185">Reference proteome</keyword>